<evidence type="ECO:0000259" key="5">
    <source>
        <dbReference type="PROSITE" id="PS50931"/>
    </source>
</evidence>
<keyword evidence="2" id="KW-0805">Transcription regulation</keyword>
<dbReference type="InterPro" id="IPR036388">
    <property type="entry name" value="WH-like_DNA-bd_sf"/>
</dbReference>
<dbReference type="PROSITE" id="PS50931">
    <property type="entry name" value="HTH_LYSR"/>
    <property type="match status" value="1"/>
</dbReference>
<dbReference type="PANTHER" id="PTHR30579">
    <property type="entry name" value="TRANSCRIPTIONAL REGULATOR"/>
    <property type="match status" value="1"/>
</dbReference>
<evidence type="ECO:0000256" key="2">
    <source>
        <dbReference type="ARBA" id="ARBA00023015"/>
    </source>
</evidence>
<accession>A0A7W1WZM8</accession>
<evidence type="ECO:0000313" key="7">
    <source>
        <dbReference type="Proteomes" id="UP000538931"/>
    </source>
</evidence>
<feature type="domain" description="HTH lysR-type" evidence="5">
    <location>
        <begin position="10"/>
        <end position="67"/>
    </location>
</feature>
<organism evidence="6 7">
    <name type="scientific">Marinobacterium marinum</name>
    <dbReference type="NCBI Taxonomy" id="2756129"/>
    <lineage>
        <taxon>Bacteria</taxon>
        <taxon>Pseudomonadati</taxon>
        <taxon>Pseudomonadota</taxon>
        <taxon>Gammaproteobacteria</taxon>
        <taxon>Oceanospirillales</taxon>
        <taxon>Oceanospirillaceae</taxon>
        <taxon>Marinobacterium</taxon>
    </lineage>
</organism>
<keyword evidence="7" id="KW-1185">Reference proteome</keyword>
<dbReference type="InterPro" id="IPR036390">
    <property type="entry name" value="WH_DNA-bd_sf"/>
</dbReference>
<dbReference type="EMBL" id="JACEMT010000052">
    <property type="protein sequence ID" value="MBA4503063.1"/>
    <property type="molecule type" value="Genomic_DNA"/>
</dbReference>
<dbReference type="SUPFAM" id="SSF46785">
    <property type="entry name" value="Winged helix' DNA-binding domain"/>
    <property type="match status" value="1"/>
</dbReference>
<dbReference type="InterPro" id="IPR005119">
    <property type="entry name" value="LysR_subst-bd"/>
</dbReference>
<dbReference type="RefSeq" id="WP_181740467.1">
    <property type="nucleotide sequence ID" value="NZ_JACEMT010000052.1"/>
</dbReference>
<dbReference type="FunFam" id="1.10.10.10:FF:000001">
    <property type="entry name" value="LysR family transcriptional regulator"/>
    <property type="match status" value="1"/>
</dbReference>
<evidence type="ECO:0000256" key="1">
    <source>
        <dbReference type="ARBA" id="ARBA00009437"/>
    </source>
</evidence>
<dbReference type="Gene3D" id="1.10.10.10">
    <property type="entry name" value="Winged helix-like DNA-binding domain superfamily/Winged helix DNA-binding domain"/>
    <property type="match status" value="1"/>
</dbReference>
<dbReference type="SUPFAM" id="SSF53850">
    <property type="entry name" value="Periplasmic binding protein-like II"/>
    <property type="match status" value="1"/>
</dbReference>
<dbReference type="GO" id="GO:0003700">
    <property type="term" value="F:DNA-binding transcription factor activity"/>
    <property type="evidence" value="ECO:0007669"/>
    <property type="project" value="InterPro"/>
</dbReference>
<evidence type="ECO:0000313" key="6">
    <source>
        <dbReference type="EMBL" id="MBA4503063.1"/>
    </source>
</evidence>
<dbReference type="InterPro" id="IPR050176">
    <property type="entry name" value="LTTR"/>
</dbReference>
<evidence type="ECO:0000256" key="3">
    <source>
        <dbReference type="ARBA" id="ARBA00023125"/>
    </source>
</evidence>
<name>A0A7W1WZM8_9GAMM</name>
<comment type="similarity">
    <text evidence="1">Belongs to the LysR transcriptional regulatory family.</text>
</comment>
<dbReference type="PRINTS" id="PR00039">
    <property type="entry name" value="HTHLYSR"/>
</dbReference>
<dbReference type="Gene3D" id="3.40.190.10">
    <property type="entry name" value="Periplasmic binding protein-like II"/>
    <property type="match status" value="2"/>
</dbReference>
<dbReference type="InterPro" id="IPR000847">
    <property type="entry name" value="LysR_HTH_N"/>
</dbReference>
<evidence type="ECO:0000256" key="4">
    <source>
        <dbReference type="ARBA" id="ARBA00023163"/>
    </source>
</evidence>
<keyword evidence="4" id="KW-0804">Transcription</keyword>
<keyword evidence="3" id="KW-0238">DNA-binding</keyword>
<reference evidence="6 7" key="1">
    <citation type="submission" date="2020-07" db="EMBL/GenBank/DDBJ databases">
        <title>Bacterium isolated from marien macroalgae.</title>
        <authorList>
            <person name="Zhu K."/>
            <person name="Lu D."/>
            <person name="Du Z."/>
        </authorList>
    </citation>
    <scope>NUCLEOTIDE SEQUENCE [LARGE SCALE GENOMIC DNA]</scope>
    <source>
        <strain evidence="6 7">3-1745</strain>
    </source>
</reference>
<dbReference type="PANTHER" id="PTHR30579:SF7">
    <property type="entry name" value="HTH-TYPE TRANSCRIPTIONAL REGULATOR LRHA-RELATED"/>
    <property type="match status" value="1"/>
</dbReference>
<proteinExistence type="inferred from homology"/>
<dbReference type="AlphaFoldDB" id="A0A7W1WZM8"/>
<protein>
    <submittedName>
        <fullName evidence="6">LysR family transcriptional regulator</fullName>
    </submittedName>
</protein>
<gene>
    <name evidence="6" type="ORF">H1S06_11900</name>
</gene>
<dbReference type="Pfam" id="PF00126">
    <property type="entry name" value="HTH_1"/>
    <property type="match status" value="1"/>
</dbReference>
<dbReference type="Proteomes" id="UP000538931">
    <property type="component" value="Unassembled WGS sequence"/>
</dbReference>
<dbReference type="Pfam" id="PF03466">
    <property type="entry name" value="LysR_substrate"/>
    <property type="match status" value="1"/>
</dbReference>
<comment type="caution">
    <text evidence="6">The sequence shown here is derived from an EMBL/GenBank/DDBJ whole genome shotgun (WGS) entry which is preliminary data.</text>
</comment>
<sequence length="300" mass="32754">MTQTKTQRPLDLVVLNTFVSVIEQGGFTAAAEHLHLAQPTVSAHIKRLEETLGRPLLRRGHKLATPTAAGEKLLLHARQMLRQNRLAWQDINDQRLAGVVRLGIPEDYLGYLPSALADFESRFPDVELEVHCGLSVELIKDVESGVLDLAITTRQPRSPGGDVLRREPMIWVGASGYDTQSRSPLPLAVSRQGVCIFRDRTLASLDAADIPWRIAYTSASLSGLSAAVRAGLAVTVLTPPMLGSDMRVLKNGLPELPHIEIALHRNERPTEAATQLANQLQSHIEAYSAAHPPGRHGILS</sequence>
<dbReference type="GO" id="GO:0003677">
    <property type="term" value="F:DNA binding"/>
    <property type="evidence" value="ECO:0007669"/>
    <property type="project" value="UniProtKB-KW"/>
</dbReference>